<sequence>MTFEHGLEKAGSNDVDQLDIGRREFFRNGGAAGIMGVALGTGLIVPMGSAMAQTGPEFPKPKGLLPGGQSDSRFPVSFAEPVTEGLRLVIEYFTALNQRDVAGIAKTLHFPFAIYENIEPLVYQSEAEFLRNPPPTLNATGSGPTHISPHSYDLLESVNVHLYCPVGGVFSLGFTRYKPEADKLFDCEGIYAVTNNDGRWAIEMVSTIIHERGFEGDPHPDAETTARLASEGYLAAFGYRDETLLDDRTKGRGSFEERLPIGTRTASVDFGYGPRDRTRNARNNDPMKGWKVAGVKSRLRVSNVTADVGEQQTNLKEFVELAGGTVGDYGYTRINEHRPLVLHATHDKAHVLGGYTRFTTDSRFISETRSVGIRVRKGGHWGSSGGIGQVTHHDASNSKA</sequence>
<gene>
    <name evidence="1" type="ORF">DFR49_0080</name>
</gene>
<name>A0A397P7Q0_9SPHN</name>
<comment type="caution">
    <text evidence="1">The sequence shown here is derived from an EMBL/GenBank/DDBJ whole genome shotgun (WGS) entry which is preliminary data.</text>
</comment>
<proteinExistence type="predicted"/>
<protein>
    <submittedName>
        <fullName evidence="1">Uncharacterized protein</fullName>
    </submittedName>
</protein>
<evidence type="ECO:0000313" key="1">
    <source>
        <dbReference type="EMBL" id="RIA45560.1"/>
    </source>
</evidence>
<dbReference type="AlphaFoldDB" id="A0A397P7Q0"/>
<keyword evidence="2" id="KW-1185">Reference proteome</keyword>
<dbReference type="OrthoDB" id="6932986at2"/>
<dbReference type="EMBL" id="QXDC01000002">
    <property type="protein sequence ID" value="RIA45560.1"/>
    <property type="molecule type" value="Genomic_DNA"/>
</dbReference>
<dbReference type="Proteomes" id="UP000266568">
    <property type="component" value="Unassembled WGS sequence"/>
</dbReference>
<reference evidence="1 2" key="1">
    <citation type="submission" date="2018-08" db="EMBL/GenBank/DDBJ databases">
        <title>Genomic Encyclopedia of Type Strains, Phase IV (KMG-IV): sequencing the most valuable type-strain genomes for metagenomic binning, comparative biology and taxonomic classification.</title>
        <authorList>
            <person name="Goeker M."/>
        </authorList>
    </citation>
    <scope>NUCLEOTIDE SEQUENCE [LARGE SCALE GENOMIC DNA]</scope>
    <source>
        <strain evidence="1 2">DSM 25527</strain>
    </source>
</reference>
<evidence type="ECO:0000313" key="2">
    <source>
        <dbReference type="Proteomes" id="UP000266568"/>
    </source>
</evidence>
<organism evidence="1 2">
    <name type="scientific">Hephaestia caeni</name>
    <dbReference type="NCBI Taxonomy" id="645617"/>
    <lineage>
        <taxon>Bacteria</taxon>
        <taxon>Pseudomonadati</taxon>
        <taxon>Pseudomonadota</taxon>
        <taxon>Alphaproteobacteria</taxon>
        <taxon>Sphingomonadales</taxon>
        <taxon>Sphingomonadaceae</taxon>
        <taxon>Hephaestia</taxon>
    </lineage>
</organism>
<dbReference type="RefSeq" id="WP_119034090.1">
    <property type="nucleotide sequence ID" value="NZ_QXDC01000002.1"/>
</dbReference>
<dbReference type="InterPro" id="IPR006311">
    <property type="entry name" value="TAT_signal"/>
</dbReference>
<accession>A0A397P7Q0</accession>
<dbReference type="PROSITE" id="PS51318">
    <property type="entry name" value="TAT"/>
    <property type="match status" value="1"/>
</dbReference>